<dbReference type="InterPro" id="IPR003730">
    <property type="entry name" value="Cu_polyphenol_OxRdtase"/>
</dbReference>
<keyword evidence="8" id="KW-0378">Hydrolase</keyword>
<evidence type="ECO:0000256" key="2">
    <source>
        <dbReference type="ARBA" id="ARBA00001947"/>
    </source>
</evidence>
<keyword evidence="10" id="KW-0560">Oxidoreductase</keyword>
<dbReference type="GO" id="GO:0005507">
    <property type="term" value="F:copper ion binding"/>
    <property type="evidence" value="ECO:0007669"/>
    <property type="project" value="TreeGrafter"/>
</dbReference>
<keyword evidence="6" id="KW-0808">Transferase</keyword>
<dbReference type="SUPFAM" id="SSF64438">
    <property type="entry name" value="CNF1/YfiH-like putative cysteine hydrolases"/>
    <property type="match status" value="1"/>
</dbReference>
<comment type="function">
    <text evidence="3">Purine nucleoside enzyme that catalyzes the phosphorolysis of adenosine and inosine nucleosides, yielding D-ribose 1-phosphate and the respective free bases, adenine and hypoxanthine. Also catalyzes the phosphorolysis of S-methyl-5'-thioadenosine into adenine and S-methyl-5-thio-alpha-D-ribose 1-phosphate. Also has adenosine deaminase activity.</text>
</comment>
<comment type="catalytic activity">
    <reaction evidence="14">
        <text>S-methyl-5'-thioadenosine + phosphate = 5-(methylsulfanyl)-alpha-D-ribose 1-phosphate + adenine</text>
        <dbReference type="Rhea" id="RHEA:11852"/>
        <dbReference type="ChEBI" id="CHEBI:16708"/>
        <dbReference type="ChEBI" id="CHEBI:17509"/>
        <dbReference type="ChEBI" id="CHEBI:43474"/>
        <dbReference type="ChEBI" id="CHEBI:58533"/>
        <dbReference type="EC" id="2.4.2.28"/>
    </reaction>
    <physiologicalReaction direction="left-to-right" evidence="14">
        <dbReference type="Rhea" id="RHEA:11853"/>
    </physiologicalReaction>
</comment>
<dbReference type="GO" id="GO:0016491">
    <property type="term" value="F:oxidoreductase activity"/>
    <property type="evidence" value="ECO:0007669"/>
    <property type="project" value="UniProtKB-KW"/>
</dbReference>
<evidence type="ECO:0000256" key="8">
    <source>
        <dbReference type="ARBA" id="ARBA00022801"/>
    </source>
</evidence>
<evidence type="ECO:0000256" key="12">
    <source>
        <dbReference type="ARBA" id="ARBA00047989"/>
    </source>
</evidence>
<evidence type="ECO:0000256" key="6">
    <source>
        <dbReference type="ARBA" id="ARBA00022679"/>
    </source>
</evidence>
<dbReference type="Pfam" id="PF02578">
    <property type="entry name" value="Cu-oxidase_4"/>
    <property type="match status" value="1"/>
</dbReference>
<dbReference type="KEGG" id="cbd:CBUD_0770"/>
<keyword evidence="11" id="KW-0186">Copper</keyword>
<gene>
    <name evidence="16" type="ordered locus">CBUD_0770</name>
</gene>
<evidence type="ECO:0000256" key="10">
    <source>
        <dbReference type="ARBA" id="ARBA00023002"/>
    </source>
</evidence>
<dbReference type="Proteomes" id="UP000008555">
    <property type="component" value="Chromosome"/>
</dbReference>
<dbReference type="NCBIfam" id="TIGR00726">
    <property type="entry name" value="peptidoglycan editing factor PgeF"/>
    <property type="match status" value="1"/>
</dbReference>
<dbReference type="FunFam" id="3.60.140.10:FF:000003">
    <property type="entry name" value="Polyphenol oxidase"/>
    <property type="match status" value="1"/>
</dbReference>
<sequence length="235" mass="26164">MIIPNWPAPKRIKAVTTTRSDGNLALHVGDDAAQVQQNRLRLTENLQLPSPPVWLNQVHGSGVISLPLHYNAPPTADAAYCRQPNRVCAVLTADCLPVLITDKNGQEIAAVHAGWRGLAAGVLDQALTFFQADPRDLLIWLGPAIGPKAFEVGNEVRQAFLDRQRDYETAFVAHNGRWLANLYQLATINLNQLGVSHIYGGKFCTYQDKIHFYSYRREKGHTGRMATLVWIETET</sequence>
<reference evidence="16 17" key="1">
    <citation type="journal article" date="2009" name="Infect. Immun.">
        <title>Comparative genomics reveal extensive transposon-mediated genomic plasticity and diversity among potential effector proteins within the genus Coxiella.</title>
        <authorList>
            <person name="Beare P.A."/>
            <person name="Unsworth N."/>
            <person name="Andoh M."/>
            <person name="Voth D.E."/>
            <person name="Omsland A."/>
            <person name="Gilk S.D."/>
            <person name="Williams K.P."/>
            <person name="Sobral B.W."/>
            <person name="Kupko J.J.III."/>
            <person name="Porcella S.F."/>
            <person name="Samuel J.E."/>
            <person name="Heinzen R.A."/>
        </authorList>
    </citation>
    <scope>NUCLEOTIDE SEQUENCE [LARGE SCALE GENOMIC DNA]</scope>
    <source>
        <strain evidence="16 17">Dugway 5J108-111</strain>
    </source>
</reference>
<organism evidence="16 17">
    <name type="scientific">Coxiella burnetii (strain Dugway 5J108-111)</name>
    <dbReference type="NCBI Taxonomy" id="434922"/>
    <lineage>
        <taxon>Bacteria</taxon>
        <taxon>Pseudomonadati</taxon>
        <taxon>Pseudomonadota</taxon>
        <taxon>Gammaproteobacteria</taxon>
        <taxon>Legionellales</taxon>
        <taxon>Coxiellaceae</taxon>
        <taxon>Coxiella</taxon>
    </lineage>
</organism>
<keyword evidence="7" id="KW-0479">Metal-binding</keyword>
<comment type="catalytic activity">
    <reaction evidence="13">
        <text>adenosine + phosphate = alpha-D-ribose 1-phosphate + adenine</text>
        <dbReference type="Rhea" id="RHEA:27642"/>
        <dbReference type="ChEBI" id="CHEBI:16335"/>
        <dbReference type="ChEBI" id="CHEBI:16708"/>
        <dbReference type="ChEBI" id="CHEBI:43474"/>
        <dbReference type="ChEBI" id="CHEBI:57720"/>
        <dbReference type="EC" id="2.4.2.1"/>
    </reaction>
    <physiologicalReaction direction="left-to-right" evidence="13">
        <dbReference type="Rhea" id="RHEA:27643"/>
    </physiologicalReaction>
</comment>
<evidence type="ECO:0000256" key="1">
    <source>
        <dbReference type="ARBA" id="ARBA00000553"/>
    </source>
</evidence>
<comment type="similarity">
    <text evidence="4 15">Belongs to the purine nucleoside phosphorylase YfiH/LACC1 family.</text>
</comment>
<dbReference type="RefSeq" id="WP_005769017.1">
    <property type="nucleotide sequence ID" value="NC_009727.1"/>
</dbReference>
<dbReference type="InterPro" id="IPR038371">
    <property type="entry name" value="Cu_polyphenol_OxRdtase_sf"/>
</dbReference>
<dbReference type="GO" id="GO:0016787">
    <property type="term" value="F:hydrolase activity"/>
    <property type="evidence" value="ECO:0007669"/>
    <property type="project" value="UniProtKB-KW"/>
</dbReference>
<dbReference type="InterPro" id="IPR011324">
    <property type="entry name" value="Cytotoxic_necrot_fac-like_cat"/>
</dbReference>
<evidence type="ECO:0000256" key="11">
    <source>
        <dbReference type="ARBA" id="ARBA00023008"/>
    </source>
</evidence>
<evidence type="ECO:0000256" key="9">
    <source>
        <dbReference type="ARBA" id="ARBA00022833"/>
    </source>
</evidence>
<dbReference type="AlphaFoldDB" id="A9KDU4"/>
<comment type="cofactor">
    <cofactor evidence="2">
        <name>Zn(2+)</name>
        <dbReference type="ChEBI" id="CHEBI:29105"/>
    </cofactor>
</comment>
<comment type="subunit">
    <text evidence="5">Homodimer.</text>
</comment>
<evidence type="ECO:0000256" key="14">
    <source>
        <dbReference type="ARBA" id="ARBA00049893"/>
    </source>
</evidence>
<name>A9KDU4_COXBN</name>
<keyword evidence="9" id="KW-0862">Zinc</keyword>
<evidence type="ECO:0000256" key="3">
    <source>
        <dbReference type="ARBA" id="ARBA00003215"/>
    </source>
</evidence>
<dbReference type="PANTHER" id="PTHR30616">
    <property type="entry name" value="UNCHARACTERIZED PROTEIN YFIH"/>
    <property type="match status" value="1"/>
</dbReference>
<evidence type="ECO:0000256" key="5">
    <source>
        <dbReference type="ARBA" id="ARBA00011738"/>
    </source>
</evidence>
<comment type="catalytic activity">
    <reaction evidence="1">
        <text>inosine + phosphate = alpha-D-ribose 1-phosphate + hypoxanthine</text>
        <dbReference type="Rhea" id="RHEA:27646"/>
        <dbReference type="ChEBI" id="CHEBI:17368"/>
        <dbReference type="ChEBI" id="CHEBI:17596"/>
        <dbReference type="ChEBI" id="CHEBI:43474"/>
        <dbReference type="ChEBI" id="CHEBI:57720"/>
        <dbReference type="EC" id="2.4.2.1"/>
    </reaction>
    <physiologicalReaction direction="left-to-right" evidence="1">
        <dbReference type="Rhea" id="RHEA:27647"/>
    </physiologicalReaction>
</comment>
<protein>
    <recommendedName>
        <fullName evidence="15">Purine nucleoside phosphorylase</fullName>
    </recommendedName>
</protein>
<accession>A9KDU4</accession>
<dbReference type="HOGENOM" id="CLU_065784_1_1_6"/>
<dbReference type="PANTHER" id="PTHR30616:SF2">
    <property type="entry name" value="PURINE NUCLEOSIDE PHOSPHORYLASE LACC1"/>
    <property type="match status" value="1"/>
</dbReference>
<proteinExistence type="inferred from homology"/>
<evidence type="ECO:0000313" key="16">
    <source>
        <dbReference type="EMBL" id="ABS78505.1"/>
    </source>
</evidence>
<dbReference type="Gene3D" id="3.60.140.10">
    <property type="entry name" value="CNF1/YfiH-like putative cysteine hydrolases"/>
    <property type="match status" value="1"/>
</dbReference>
<dbReference type="CDD" id="cd16833">
    <property type="entry name" value="YfiH"/>
    <property type="match status" value="1"/>
</dbReference>
<dbReference type="GO" id="GO:0017061">
    <property type="term" value="F:S-methyl-5-thioadenosine phosphorylase activity"/>
    <property type="evidence" value="ECO:0007669"/>
    <property type="project" value="UniProtKB-EC"/>
</dbReference>
<dbReference type="EMBL" id="CP000733">
    <property type="protein sequence ID" value="ABS78505.1"/>
    <property type="molecule type" value="Genomic_DNA"/>
</dbReference>
<evidence type="ECO:0000256" key="4">
    <source>
        <dbReference type="ARBA" id="ARBA00007353"/>
    </source>
</evidence>
<evidence type="ECO:0000256" key="13">
    <source>
        <dbReference type="ARBA" id="ARBA00048968"/>
    </source>
</evidence>
<evidence type="ECO:0000256" key="15">
    <source>
        <dbReference type="RuleBase" id="RU361274"/>
    </source>
</evidence>
<evidence type="ECO:0000313" key="17">
    <source>
        <dbReference type="Proteomes" id="UP000008555"/>
    </source>
</evidence>
<comment type="catalytic activity">
    <reaction evidence="12">
        <text>adenosine + H2O + H(+) = inosine + NH4(+)</text>
        <dbReference type="Rhea" id="RHEA:24408"/>
        <dbReference type="ChEBI" id="CHEBI:15377"/>
        <dbReference type="ChEBI" id="CHEBI:15378"/>
        <dbReference type="ChEBI" id="CHEBI:16335"/>
        <dbReference type="ChEBI" id="CHEBI:17596"/>
        <dbReference type="ChEBI" id="CHEBI:28938"/>
        <dbReference type="EC" id="3.5.4.4"/>
    </reaction>
    <physiologicalReaction direction="left-to-right" evidence="12">
        <dbReference type="Rhea" id="RHEA:24409"/>
    </physiologicalReaction>
</comment>
<evidence type="ECO:0000256" key="7">
    <source>
        <dbReference type="ARBA" id="ARBA00022723"/>
    </source>
</evidence>